<protein>
    <submittedName>
        <fullName evidence="3">ATP-dependent Clp protease adaptor</fullName>
    </submittedName>
</protein>
<feature type="region of interest" description="Disordered" evidence="1">
    <location>
        <begin position="18"/>
        <end position="54"/>
    </location>
</feature>
<dbReference type="Pfam" id="PF02617">
    <property type="entry name" value="ClpS"/>
    <property type="match status" value="1"/>
</dbReference>
<keyword evidence="3" id="KW-0378">Hydrolase</keyword>
<dbReference type="AlphaFoldDB" id="A0A518DI94"/>
<dbReference type="Gene3D" id="3.30.1390.10">
    <property type="match status" value="1"/>
</dbReference>
<dbReference type="GO" id="GO:0030163">
    <property type="term" value="P:protein catabolic process"/>
    <property type="evidence" value="ECO:0007669"/>
    <property type="project" value="InterPro"/>
</dbReference>
<dbReference type="GO" id="GO:0006508">
    <property type="term" value="P:proteolysis"/>
    <property type="evidence" value="ECO:0007669"/>
    <property type="project" value="UniProtKB-KW"/>
</dbReference>
<sequence length="146" mass="16050">MGGANCCHGFIATASPLPAGTELTMDDPASPIESAEGPDQGAGVVVAPKPKREKKQREVPRYHVILWDSDDHTYYYVETMLLELFGYDEHKSHQMAEEVDKQGRVIVLTTTLEHAELKRDQIHAYGPDKAMASSKGPMWASIEPAG</sequence>
<dbReference type="InterPro" id="IPR014719">
    <property type="entry name" value="Ribosomal_bL12_C/ClpS-like"/>
</dbReference>
<dbReference type="InterPro" id="IPR003769">
    <property type="entry name" value="ClpS_core"/>
</dbReference>
<dbReference type="EMBL" id="CP036291">
    <property type="protein sequence ID" value="QDU91207.1"/>
    <property type="molecule type" value="Genomic_DNA"/>
</dbReference>
<evidence type="ECO:0000313" key="3">
    <source>
        <dbReference type="EMBL" id="QDU91207.1"/>
    </source>
</evidence>
<name>A0A518DI94_9BACT</name>
<dbReference type="Proteomes" id="UP000317429">
    <property type="component" value="Chromosome"/>
</dbReference>
<keyword evidence="3" id="KW-0645">Protease</keyword>
<reference evidence="3 4" key="1">
    <citation type="submission" date="2019-02" db="EMBL/GenBank/DDBJ databases">
        <title>Deep-cultivation of Planctomycetes and their phenomic and genomic characterization uncovers novel biology.</title>
        <authorList>
            <person name="Wiegand S."/>
            <person name="Jogler M."/>
            <person name="Boedeker C."/>
            <person name="Pinto D."/>
            <person name="Vollmers J."/>
            <person name="Rivas-Marin E."/>
            <person name="Kohn T."/>
            <person name="Peeters S.H."/>
            <person name="Heuer A."/>
            <person name="Rast P."/>
            <person name="Oberbeckmann S."/>
            <person name="Bunk B."/>
            <person name="Jeske O."/>
            <person name="Meyerdierks A."/>
            <person name="Storesund J.E."/>
            <person name="Kallscheuer N."/>
            <person name="Luecker S."/>
            <person name="Lage O.M."/>
            <person name="Pohl T."/>
            <person name="Merkel B.J."/>
            <person name="Hornburger P."/>
            <person name="Mueller R.-W."/>
            <person name="Bruemmer F."/>
            <person name="Labrenz M."/>
            <person name="Spormann A.M."/>
            <person name="Op den Camp H."/>
            <person name="Overmann J."/>
            <person name="Amann R."/>
            <person name="Jetten M.S.M."/>
            <person name="Mascher T."/>
            <person name="Medema M.H."/>
            <person name="Devos D.P."/>
            <person name="Kaster A.-K."/>
            <person name="Ovreas L."/>
            <person name="Rohde M."/>
            <person name="Galperin M.Y."/>
            <person name="Jogler C."/>
        </authorList>
    </citation>
    <scope>NUCLEOTIDE SEQUENCE [LARGE SCALE GENOMIC DNA]</scope>
    <source>
        <strain evidence="3 4">Pla175</strain>
    </source>
</reference>
<gene>
    <name evidence="3" type="ORF">Pla175_46270</name>
</gene>
<keyword evidence="4" id="KW-1185">Reference proteome</keyword>
<dbReference type="KEGG" id="pnd:Pla175_46270"/>
<dbReference type="RefSeq" id="WP_231954026.1">
    <property type="nucleotide sequence ID" value="NZ_CP036291.1"/>
</dbReference>
<evidence type="ECO:0000256" key="1">
    <source>
        <dbReference type="SAM" id="MobiDB-lite"/>
    </source>
</evidence>
<proteinExistence type="predicted"/>
<organism evidence="3 4">
    <name type="scientific">Pirellulimonas nuda</name>
    <dbReference type="NCBI Taxonomy" id="2528009"/>
    <lineage>
        <taxon>Bacteria</taxon>
        <taxon>Pseudomonadati</taxon>
        <taxon>Planctomycetota</taxon>
        <taxon>Planctomycetia</taxon>
        <taxon>Pirellulales</taxon>
        <taxon>Lacipirellulaceae</taxon>
        <taxon>Pirellulimonas</taxon>
    </lineage>
</organism>
<evidence type="ECO:0000259" key="2">
    <source>
        <dbReference type="Pfam" id="PF02617"/>
    </source>
</evidence>
<feature type="domain" description="Adaptor protein ClpS core" evidence="2">
    <location>
        <begin position="58"/>
        <end position="125"/>
    </location>
</feature>
<evidence type="ECO:0000313" key="4">
    <source>
        <dbReference type="Proteomes" id="UP000317429"/>
    </source>
</evidence>
<dbReference type="SUPFAM" id="SSF54736">
    <property type="entry name" value="ClpS-like"/>
    <property type="match status" value="1"/>
</dbReference>
<dbReference type="GO" id="GO:0008233">
    <property type="term" value="F:peptidase activity"/>
    <property type="evidence" value="ECO:0007669"/>
    <property type="project" value="UniProtKB-KW"/>
</dbReference>
<accession>A0A518DI94</accession>